<dbReference type="EMBL" id="CAJVPY010015023">
    <property type="protein sequence ID" value="CAG8749532.1"/>
    <property type="molecule type" value="Genomic_DNA"/>
</dbReference>
<evidence type="ECO:0000313" key="1">
    <source>
        <dbReference type="EMBL" id="CAG8749532.1"/>
    </source>
</evidence>
<proteinExistence type="predicted"/>
<reference evidence="1" key="1">
    <citation type="submission" date="2021-06" db="EMBL/GenBank/DDBJ databases">
        <authorList>
            <person name="Kallberg Y."/>
            <person name="Tangrot J."/>
            <person name="Rosling A."/>
        </authorList>
    </citation>
    <scope>NUCLEOTIDE SEQUENCE</scope>
    <source>
        <strain evidence="1">MA453B</strain>
    </source>
</reference>
<gene>
    <name evidence="1" type="ORF">DERYTH_LOCUS16761</name>
</gene>
<organism evidence="1 2">
    <name type="scientific">Dentiscutata erythropus</name>
    <dbReference type="NCBI Taxonomy" id="1348616"/>
    <lineage>
        <taxon>Eukaryota</taxon>
        <taxon>Fungi</taxon>
        <taxon>Fungi incertae sedis</taxon>
        <taxon>Mucoromycota</taxon>
        <taxon>Glomeromycotina</taxon>
        <taxon>Glomeromycetes</taxon>
        <taxon>Diversisporales</taxon>
        <taxon>Gigasporaceae</taxon>
        <taxon>Dentiscutata</taxon>
    </lineage>
</organism>
<comment type="caution">
    <text evidence="1">The sequence shown here is derived from an EMBL/GenBank/DDBJ whole genome shotgun (WGS) entry which is preliminary data.</text>
</comment>
<sequence>MTIAGETLVKKKWTSRLILILKIGNSSNPRPIPSLAHKKNGNIMIHSRNCEYSSDKEVIKKDGTYTLYRISQEKLLLALNTMRKNAYTKGLDMSKKLSIYTPEEKYNMLLIQSRYGNNLNADKNLLNTIKGTKKITKLNNFEKDFQLQNTKLKREIIEGGNLPEKAKQVYLLENDPKCI</sequence>
<evidence type="ECO:0000313" key="2">
    <source>
        <dbReference type="Proteomes" id="UP000789405"/>
    </source>
</evidence>
<protein>
    <submittedName>
        <fullName evidence="1">21261_t:CDS:1</fullName>
    </submittedName>
</protein>
<accession>A0A9N9ISH5</accession>
<dbReference type="AlphaFoldDB" id="A0A9N9ISH5"/>
<name>A0A9N9ISH5_9GLOM</name>
<dbReference type="Proteomes" id="UP000789405">
    <property type="component" value="Unassembled WGS sequence"/>
</dbReference>
<keyword evidence="2" id="KW-1185">Reference proteome</keyword>